<reference evidence="3 4" key="1">
    <citation type="journal article" date="2018" name="Sci. Rep.">
        <title>Characterisation of pathogen-specific regions and novel effector candidates in Fusarium oxysporum f. sp. cepae.</title>
        <authorList>
            <person name="Armitage A.D."/>
            <person name="Taylor A."/>
            <person name="Sobczyk M.K."/>
            <person name="Baxter L."/>
            <person name="Greenfield B.P."/>
            <person name="Bates H.J."/>
            <person name="Wilson F."/>
            <person name="Jackson A.C."/>
            <person name="Ott S."/>
            <person name="Harrison R.J."/>
            <person name="Clarkson J.P."/>
        </authorList>
    </citation>
    <scope>NUCLEOTIDE SEQUENCE [LARGE SCALE GENOMIC DNA]</scope>
    <source>
        <strain evidence="3 4">Fp_A8</strain>
    </source>
</reference>
<protein>
    <recommendedName>
        <fullName evidence="5">Methyltransferase domain-containing protein</fullName>
    </recommendedName>
</protein>
<organism evidence="3 4">
    <name type="scientific">Gibberella intermedia</name>
    <name type="common">Bulb rot disease fungus</name>
    <name type="synonym">Fusarium proliferatum</name>
    <dbReference type="NCBI Taxonomy" id="948311"/>
    <lineage>
        <taxon>Eukaryota</taxon>
        <taxon>Fungi</taxon>
        <taxon>Dikarya</taxon>
        <taxon>Ascomycota</taxon>
        <taxon>Pezizomycotina</taxon>
        <taxon>Sordariomycetes</taxon>
        <taxon>Hypocreomycetidae</taxon>
        <taxon>Hypocreales</taxon>
        <taxon>Nectriaceae</taxon>
        <taxon>Fusarium</taxon>
        <taxon>Fusarium fujikuroi species complex</taxon>
    </lineage>
</organism>
<dbReference type="InterPro" id="IPR029063">
    <property type="entry name" value="SAM-dependent_MTases_sf"/>
</dbReference>
<dbReference type="GO" id="GO:0008168">
    <property type="term" value="F:methyltransferase activity"/>
    <property type="evidence" value="ECO:0007669"/>
    <property type="project" value="TreeGrafter"/>
</dbReference>
<evidence type="ECO:0000256" key="1">
    <source>
        <dbReference type="ARBA" id="ARBA00038158"/>
    </source>
</evidence>
<dbReference type="Proteomes" id="UP000283569">
    <property type="component" value="Unassembled WGS sequence"/>
</dbReference>
<evidence type="ECO:0000313" key="4">
    <source>
        <dbReference type="Proteomes" id="UP000283569"/>
    </source>
</evidence>
<dbReference type="SUPFAM" id="SSF53335">
    <property type="entry name" value="S-adenosyl-L-methionine-dependent methyltransferases"/>
    <property type="match status" value="1"/>
</dbReference>
<feature type="region of interest" description="Disordered" evidence="2">
    <location>
        <begin position="13"/>
        <end position="50"/>
    </location>
</feature>
<name>A0A420SMD0_GIBIN</name>
<comment type="similarity">
    <text evidence="1">Belongs to the methyltransferase superfamily. LaeA methyltransferase family.</text>
</comment>
<dbReference type="Gene3D" id="3.40.50.150">
    <property type="entry name" value="Vaccinia Virus protein VP39"/>
    <property type="match status" value="1"/>
</dbReference>
<dbReference type="CDD" id="cd02440">
    <property type="entry name" value="AdoMet_MTases"/>
    <property type="match status" value="1"/>
</dbReference>
<accession>A0A420SMD0</accession>
<dbReference type="PANTHER" id="PTHR43591:SF10">
    <property type="entry name" value="ABC TRANSMEMBRANE TYPE-1 DOMAIN-CONTAINING PROTEIN-RELATED"/>
    <property type="match status" value="1"/>
</dbReference>
<sequence length="475" mass="53408">MTRYFLKFCTRNSSSDALPAHPKSEETEEDGESDNDVVENYENDHDPEQSLGYVDVTGSTDWLSVTPSDTINFIVQLVKGTAQTSGWSIETSRQIPADFALLSDIAGWERDNYYVDPPAQVIQSNTPMRARKWVSGYTNDESLKAGEVLIVVDEESDSLVASLQPARIPLIISGSTLWTRKLRSEAPLVINGRTYQDADARYWAPKDQLSLDMMEVLYYATFLALESKLYLAPLETSHVSNVLDIGTGAGLWAIDFADDFPEANVTGTDISPIQPSFVPRNLQFEIDDFTKEWTFEVQRDFIHMRFLGGSVSDWRHLYESAYRATKPGGWIETHEFNPVFHSQNESIVDGSAIATWGTIFEEGCKQLGTSFIPLPSDVQMKHLEAVGFVDIQSRIIKVPIGNWPKERALKNIGGLAKMSITGDIQGWIGFMTYVCRWESSDMGDYCVQLSKELASTTAQLFYYQQVVWGRKPKDC</sequence>
<comment type="caution">
    <text evidence="3">The sequence shown here is derived from an EMBL/GenBank/DDBJ whole genome shotgun (WGS) entry which is preliminary data.</text>
</comment>
<dbReference type="PANTHER" id="PTHR43591">
    <property type="entry name" value="METHYLTRANSFERASE"/>
    <property type="match status" value="1"/>
</dbReference>
<evidence type="ECO:0000313" key="3">
    <source>
        <dbReference type="EMBL" id="RKL30429.1"/>
    </source>
</evidence>
<gene>
    <name evidence="3" type="ORF">BFJ72_g11542</name>
</gene>
<evidence type="ECO:0000256" key="2">
    <source>
        <dbReference type="SAM" id="MobiDB-lite"/>
    </source>
</evidence>
<feature type="compositionally biased region" description="Acidic residues" evidence="2">
    <location>
        <begin position="26"/>
        <end position="41"/>
    </location>
</feature>
<evidence type="ECO:0008006" key="5">
    <source>
        <dbReference type="Google" id="ProtNLM"/>
    </source>
</evidence>
<dbReference type="Pfam" id="PF13489">
    <property type="entry name" value="Methyltransf_23"/>
    <property type="match status" value="1"/>
</dbReference>
<dbReference type="EMBL" id="MRDB01000052">
    <property type="protein sequence ID" value="RKL30429.1"/>
    <property type="molecule type" value="Genomic_DNA"/>
</dbReference>
<dbReference type="AlphaFoldDB" id="A0A420SMD0"/>
<proteinExistence type="inferred from homology"/>